<dbReference type="SMART" id="SM00052">
    <property type="entry name" value="EAL"/>
    <property type="match status" value="1"/>
</dbReference>
<gene>
    <name evidence="8" type="ORF">SAMN05428964_108186</name>
</gene>
<dbReference type="PROSITE" id="PS50110">
    <property type="entry name" value="RESPONSE_REGULATORY"/>
    <property type="match status" value="1"/>
</dbReference>
<dbReference type="InterPro" id="IPR035919">
    <property type="entry name" value="EAL_sf"/>
</dbReference>
<dbReference type="Proteomes" id="UP000219068">
    <property type="component" value="Unassembled WGS sequence"/>
</dbReference>
<dbReference type="SUPFAM" id="SSF141868">
    <property type="entry name" value="EAL domain-like"/>
    <property type="match status" value="1"/>
</dbReference>
<proteinExistence type="inferred from homology"/>
<dbReference type="CDD" id="cd01948">
    <property type="entry name" value="EAL"/>
    <property type="match status" value="1"/>
</dbReference>
<evidence type="ECO:0000256" key="3">
    <source>
        <dbReference type="ARBA" id="ARBA00023015"/>
    </source>
</evidence>
<dbReference type="SMART" id="SM00448">
    <property type="entry name" value="REC"/>
    <property type="match status" value="1"/>
</dbReference>
<evidence type="ECO:0000259" key="6">
    <source>
        <dbReference type="PROSITE" id="PS50110"/>
    </source>
</evidence>
<dbReference type="Pfam" id="PF00072">
    <property type="entry name" value="Response_reg"/>
    <property type="match status" value="1"/>
</dbReference>
<dbReference type="InterPro" id="IPR001633">
    <property type="entry name" value="EAL_dom"/>
</dbReference>
<dbReference type="InterPro" id="IPR050706">
    <property type="entry name" value="Cyclic-di-GMP_PDE-like"/>
</dbReference>
<name>A0A285TXX4_9PROT</name>
<evidence type="ECO:0000313" key="8">
    <source>
        <dbReference type="EMBL" id="SOC30221.1"/>
    </source>
</evidence>
<evidence type="ECO:0000256" key="5">
    <source>
        <dbReference type="PROSITE-ProRule" id="PRU00169"/>
    </source>
</evidence>
<feature type="domain" description="EAL" evidence="7">
    <location>
        <begin position="142"/>
        <end position="386"/>
    </location>
</feature>
<comment type="similarity">
    <text evidence="1">Belongs to the YdiV family.</text>
</comment>
<dbReference type="InterPro" id="IPR001789">
    <property type="entry name" value="Sig_transdc_resp-reg_receiver"/>
</dbReference>
<evidence type="ECO:0000313" key="9">
    <source>
        <dbReference type="Proteomes" id="UP000219068"/>
    </source>
</evidence>
<keyword evidence="5" id="KW-0597">Phosphoprotein</keyword>
<evidence type="ECO:0000259" key="7">
    <source>
        <dbReference type="PROSITE" id="PS50883"/>
    </source>
</evidence>
<dbReference type="PANTHER" id="PTHR33121:SF69">
    <property type="entry name" value="ANTI-FLHC(2)FLHD(4) FACTOR YDIV-RELATED"/>
    <property type="match status" value="1"/>
</dbReference>
<dbReference type="Gene3D" id="3.20.20.450">
    <property type="entry name" value="EAL domain"/>
    <property type="match status" value="1"/>
</dbReference>
<dbReference type="GO" id="GO:0071111">
    <property type="term" value="F:cyclic-guanylate-specific phosphodiesterase activity"/>
    <property type="evidence" value="ECO:0007669"/>
    <property type="project" value="InterPro"/>
</dbReference>
<dbReference type="Pfam" id="PF00563">
    <property type="entry name" value="EAL"/>
    <property type="match status" value="1"/>
</dbReference>
<dbReference type="GO" id="GO:0000160">
    <property type="term" value="P:phosphorelay signal transduction system"/>
    <property type="evidence" value="ECO:0007669"/>
    <property type="project" value="InterPro"/>
</dbReference>
<dbReference type="AlphaFoldDB" id="A0A285TXX4"/>
<feature type="domain" description="Response regulatory" evidence="6">
    <location>
        <begin position="16"/>
        <end position="132"/>
    </location>
</feature>
<keyword evidence="2" id="KW-0678">Repressor</keyword>
<dbReference type="Gene3D" id="3.40.50.2300">
    <property type="match status" value="1"/>
</dbReference>
<protein>
    <submittedName>
        <fullName evidence="8">EAL domain, c-di-GMP-specific phosphodiesterase class I (Or its enzymatically inactive variant)</fullName>
    </submittedName>
</protein>
<sequence length="386" mass="42882">MEIIEDALLSSMNYPCVLFVDDEEALLASVRRMLRTQCILKTCDDPHEALKLLRQSPDQFDAIISDMMMPGLNGVEFLAEARSISPDTPRILLSGSLTETALREAINKAGIARVLVKPIPAHAILNTVRDIVSDENGEVRPSRLMVQRMRTALKEDHTVVFQKRVDAQDFGVIGSEALSRFPELQNTYTLEEIITGAEDHPVIGALTFKVLDYIIHHHDAFEARFGTVPISINLSPHSIADSNFVNSLLDFLSTCRNLPKLEFEITEQSNLAFTAEFQKNLPRLRAAGYPVFIDDFGAGNNSMSLLRKGHFSGLKLDKSLIARLDDHNTIDSSFVEWVTQAAHQLGMTVVAEGVETLDAATFLQHIGVDELQGYFFGHPEPLLSPN</sequence>
<accession>A0A285TXX4</accession>
<reference evidence="8 9" key="1">
    <citation type="submission" date="2017-08" db="EMBL/GenBank/DDBJ databases">
        <authorList>
            <person name="de Groot N.N."/>
        </authorList>
    </citation>
    <scope>NUCLEOTIDE SEQUENCE [LARGE SCALE GENOMIC DNA]</scope>
    <source>
        <strain evidence="8 9">USBA 78</strain>
    </source>
</reference>
<feature type="modified residue" description="4-aspartylphosphate" evidence="5">
    <location>
        <position position="66"/>
    </location>
</feature>
<dbReference type="PANTHER" id="PTHR33121">
    <property type="entry name" value="CYCLIC DI-GMP PHOSPHODIESTERASE PDEF"/>
    <property type="match status" value="1"/>
</dbReference>
<organism evidence="8 9">
    <name type="scientific">Thalassospira xiamenensis</name>
    <dbReference type="NCBI Taxonomy" id="220697"/>
    <lineage>
        <taxon>Bacteria</taxon>
        <taxon>Pseudomonadati</taxon>
        <taxon>Pseudomonadota</taxon>
        <taxon>Alphaproteobacteria</taxon>
        <taxon>Rhodospirillales</taxon>
        <taxon>Thalassospiraceae</taxon>
        <taxon>Thalassospira</taxon>
    </lineage>
</organism>
<evidence type="ECO:0000256" key="4">
    <source>
        <dbReference type="ARBA" id="ARBA00023163"/>
    </source>
</evidence>
<evidence type="ECO:0000256" key="1">
    <source>
        <dbReference type="ARBA" id="ARBA00010927"/>
    </source>
</evidence>
<dbReference type="InterPro" id="IPR011006">
    <property type="entry name" value="CheY-like_superfamily"/>
</dbReference>
<dbReference type="SUPFAM" id="SSF52172">
    <property type="entry name" value="CheY-like"/>
    <property type="match status" value="1"/>
</dbReference>
<evidence type="ECO:0000256" key="2">
    <source>
        <dbReference type="ARBA" id="ARBA00022491"/>
    </source>
</evidence>
<dbReference type="EMBL" id="OBMM01000008">
    <property type="protein sequence ID" value="SOC30221.1"/>
    <property type="molecule type" value="Genomic_DNA"/>
</dbReference>
<dbReference type="RefSeq" id="WP_097053551.1">
    <property type="nucleotide sequence ID" value="NZ_OBMM01000008.1"/>
</dbReference>
<keyword evidence="4" id="KW-0804">Transcription</keyword>
<keyword evidence="3" id="KW-0805">Transcription regulation</keyword>
<dbReference type="PROSITE" id="PS50883">
    <property type="entry name" value="EAL"/>
    <property type="match status" value="1"/>
</dbReference>